<dbReference type="PANTHER" id="PTHR22656:SF1">
    <property type="entry name" value="EF-HAND CALCIUM-BINDING DOMAIN-CONTAINING PROTEIN 13"/>
    <property type="match status" value="1"/>
</dbReference>
<evidence type="ECO:0000313" key="3">
    <source>
        <dbReference type="Ensembl" id="ENSMPUP00000003063.1"/>
    </source>
</evidence>
<evidence type="ECO:0000256" key="2">
    <source>
        <dbReference type="ARBA" id="ARBA00022837"/>
    </source>
</evidence>
<protein>
    <submittedName>
        <fullName evidence="3">Uncharacterized protein</fullName>
    </submittedName>
</protein>
<dbReference type="AlphaFoldDB" id="M3XVG3"/>
<dbReference type="PANTHER" id="PTHR22656">
    <property type="entry name" value="EF-HAND CALCIUM-BINDING DOMAIN-CONTAINING PROTEIN 13"/>
    <property type="match status" value="1"/>
</dbReference>
<evidence type="ECO:0000256" key="1">
    <source>
        <dbReference type="ARBA" id="ARBA00022737"/>
    </source>
</evidence>
<organism evidence="3">
    <name type="scientific">Mustela putorius furo</name>
    <name type="common">European domestic ferret</name>
    <name type="synonym">Mustela furo</name>
    <dbReference type="NCBI Taxonomy" id="9669"/>
    <lineage>
        <taxon>Eukaryota</taxon>
        <taxon>Metazoa</taxon>
        <taxon>Chordata</taxon>
        <taxon>Craniata</taxon>
        <taxon>Vertebrata</taxon>
        <taxon>Euteleostomi</taxon>
        <taxon>Mammalia</taxon>
        <taxon>Eutheria</taxon>
        <taxon>Laurasiatheria</taxon>
        <taxon>Carnivora</taxon>
        <taxon>Caniformia</taxon>
        <taxon>Musteloidea</taxon>
        <taxon>Mustelidae</taxon>
        <taxon>Mustelinae</taxon>
        <taxon>Mustela</taxon>
    </lineage>
</organism>
<proteinExistence type="predicted"/>
<dbReference type="STRING" id="9669.ENSMPUP00000003063"/>
<reference evidence="3" key="1">
    <citation type="submission" date="2024-06" db="UniProtKB">
        <authorList>
            <consortium name="Ensembl"/>
        </authorList>
    </citation>
    <scope>IDENTIFICATION</scope>
</reference>
<dbReference type="EMBL" id="AEYP01105839">
    <property type="status" value="NOT_ANNOTATED_CDS"/>
    <property type="molecule type" value="Genomic_DNA"/>
</dbReference>
<dbReference type="EMBL" id="AEYP01105840">
    <property type="status" value="NOT_ANNOTATED_CDS"/>
    <property type="molecule type" value="Genomic_DNA"/>
</dbReference>
<accession>M3XVG3</accession>
<sequence length="80" mass="9236">MLDFDFTDNNEVNLKDFFERIKESPSFKESTATQLLLATTQILQNDLIDASDLEEFLINNDFHAANVLLNEVLRHEPEHG</sequence>
<dbReference type="Ensembl" id="ENSMPUT00000003126.1">
    <property type="protein sequence ID" value="ENSMPUP00000003063.1"/>
    <property type="gene ID" value="ENSMPUG00000003094.1"/>
</dbReference>
<keyword evidence="1" id="KW-0677">Repeat</keyword>
<dbReference type="HOGENOM" id="CLU_2589121_0_0_1"/>
<dbReference type="eggNOG" id="KOG0027">
    <property type="taxonomic scope" value="Eukaryota"/>
</dbReference>
<keyword evidence="2" id="KW-0106">Calcium</keyword>
<name>M3XVG3_MUSPF</name>
<dbReference type="InParanoid" id="M3XVG3"/>